<name>A0A023BAZ9_GRENI</name>
<feature type="compositionally biased region" description="Basic and acidic residues" evidence="1">
    <location>
        <begin position="1"/>
        <end position="19"/>
    </location>
</feature>
<keyword evidence="3" id="KW-1185">Reference proteome</keyword>
<dbReference type="GeneID" id="22911298"/>
<dbReference type="VEuPathDB" id="CryptoDB:GNI_031620"/>
<organism evidence="2 3">
    <name type="scientific">Gregarina niphandrodes</name>
    <name type="common">Septate eugregarine</name>
    <dbReference type="NCBI Taxonomy" id="110365"/>
    <lineage>
        <taxon>Eukaryota</taxon>
        <taxon>Sar</taxon>
        <taxon>Alveolata</taxon>
        <taxon>Apicomplexa</taxon>
        <taxon>Conoidasida</taxon>
        <taxon>Gregarinasina</taxon>
        <taxon>Eugregarinorida</taxon>
        <taxon>Gregarinidae</taxon>
        <taxon>Gregarina</taxon>
    </lineage>
</organism>
<feature type="region of interest" description="Disordered" evidence="1">
    <location>
        <begin position="1"/>
        <end position="100"/>
    </location>
</feature>
<dbReference type="Proteomes" id="UP000019763">
    <property type="component" value="Unassembled WGS sequence"/>
</dbReference>
<dbReference type="RefSeq" id="XP_011129178.1">
    <property type="nucleotide sequence ID" value="XM_011130876.1"/>
</dbReference>
<gene>
    <name evidence="2" type="ORF">GNI_031620</name>
</gene>
<comment type="caution">
    <text evidence="2">The sequence shown here is derived from an EMBL/GenBank/DDBJ whole genome shotgun (WGS) entry which is preliminary data.</text>
</comment>
<feature type="compositionally biased region" description="Acidic residues" evidence="1">
    <location>
        <begin position="20"/>
        <end position="39"/>
    </location>
</feature>
<sequence length="226" mass="25000">MVERDDGIYLKDPDNKELIAYEDPETGEWVAMEEDEETETLPPATAPAVTDNTAEPAPAEAAAAAAAADSKPETTQTATSTSETKPAEKPEPPAPPATESYLRKLWCRDDGTIEVRRDYRKTITAQCDVSLIEQLRQIQYVCRRLLKAAQSGPNFTYADQVLCAVAITVLDLFDPVSAEVRERQKSPLLKDSIHSILVADDLEAFEPMRTRAKCLIKSRLECCAEQ</sequence>
<accession>A0A023BAZ9</accession>
<evidence type="ECO:0000256" key="1">
    <source>
        <dbReference type="SAM" id="MobiDB-lite"/>
    </source>
</evidence>
<dbReference type="AlphaFoldDB" id="A0A023BAZ9"/>
<protein>
    <submittedName>
        <fullName evidence="2">Uncharacterized protein</fullName>
    </submittedName>
</protein>
<evidence type="ECO:0000313" key="2">
    <source>
        <dbReference type="EMBL" id="EZG78870.1"/>
    </source>
</evidence>
<evidence type="ECO:0000313" key="3">
    <source>
        <dbReference type="Proteomes" id="UP000019763"/>
    </source>
</evidence>
<reference evidence="2" key="1">
    <citation type="submission" date="2013-12" db="EMBL/GenBank/DDBJ databases">
        <authorList>
            <person name="Omoto C.K."/>
            <person name="Sibley D."/>
            <person name="Venepally P."/>
            <person name="Hadjithomas M."/>
            <person name="Karamycheva S."/>
            <person name="Brunk B."/>
            <person name="Roos D."/>
            <person name="Caler E."/>
            <person name="Lorenzi H."/>
        </authorList>
    </citation>
    <scope>NUCLEOTIDE SEQUENCE</scope>
</reference>
<feature type="compositionally biased region" description="Low complexity" evidence="1">
    <location>
        <begin position="54"/>
        <end position="84"/>
    </location>
</feature>
<dbReference type="EMBL" id="AFNH02000240">
    <property type="protein sequence ID" value="EZG78870.1"/>
    <property type="molecule type" value="Genomic_DNA"/>
</dbReference>
<proteinExistence type="predicted"/>